<evidence type="ECO:0000259" key="3">
    <source>
        <dbReference type="Pfam" id="PF13966"/>
    </source>
</evidence>
<keyword evidence="4" id="KW-0540">Nuclease</keyword>
<keyword evidence="5" id="KW-1185">Reference proteome</keyword>
<dbReference type="Pfam" id="PF13966">
    <property type="entry name" value="zf-RVT"/>
    <property type="match status" value="1"/>
</dbReference>
<protein>
    <submittedName>
        <fullName evidence="4">Endonuclease/exonuclease/phosphatase superfamily</fullName>
    </submittedName>
</protein>
<keyword evidence="4" id="KW-0378">Hydrolase</keyword>
<keyword evidence="1" id="KW-1133">Transmembrane helix</keyword>
<keyword evidence="4" id="KW-0255">Endonuclease</keyword>
<keyword evidence="2" id="KW-0732">Signal</keyword>
<evidence type="ECO:0000313" key="5">
    <source>
        <dbReference type="Proteomes" id="UP000694240"/>
    </source>
</evidence>
<dbReference type="GO" id="GO:0004519">
    <property type="term" value="F:endonuclease activity"/>
    <property type="evidence" value="ECO:0007669"/>
    <property type="project" value="UniProtKB-KW"/>
</dbReference>
<feature type="signal peptide" evidence="2">
    <location>
        <begin position="1"/>
        <end position="21"/>
    </location>
</feature>
<dbReference type="PANTHER" id="PTHR33116">
    <property type="entry name" value="REVERSE TRANSCRIPTASE ZINC-BINDING DOMAIN-CONTAINING PROTEIN-RELATED-RELATED"/>
    <property type="match status" value="1"/>
</dbReference>
<keyword evidence="1" id="KW-0472">Membrane</keyword>
<dbReference type="EMBL" id="JAEFBK010000009">
    <property type="protein sequence ID" value="KAG7568139.1"/>
    <property type="molecule type" value="Genomic_DNA"/>
</dbReference>
<feature type="domain" description="Reverse transcriptase zinc-binding" evidence="3">
    <location>
        <begin position="608"/>
        <end position="690"/>
    </location>
</feature>
<comment type="caution">
    <text evidence="4">The sequence shown here is derived from an EMBL/GenBank/DDBJ whole genome shotgun (WGS) entry which is preliminary data.</text>
</comment>
<feature type="chain" id="PRO_5035783693" evidence="2">
    <location>
        <begin position="22"/>
        <end position="779"/>
    </location>
</feature>
<organism evidence="4 5">
    <name type="scientific">Arabidopsis thaliana x Arabidopsis arenosa</name>
    <dbReference type="NCBI Taxonomy" id="1240361"/>
    <lineage>
        <taxon>Eukaryota</taxon>
        <taxon>Viridiplantae</taxon>
        <taxon>Streptophyta</taxon>
        <taxon>Embryophyta</taxon>
        <taxon>Tracheophyta</taxon>
        <taxon>Spermatophyta</taxon>
        <taxon>Magnoliopsida</taxon>
        <taxon>eudicotyledons</taxon>
        <taxon>Gunneridae</taxon>
        <taxon>Pentapetalae</taxon>
        <taxon>rosids</taxon>
        <taxon>malvids</taxon>
        <taxon>Brassicales</taxon>
        <taxon>Brassicaceae</taxon>
        <taxon>Camelineae</taxon>
        <taxon>Arabidopsis</taxon>
    </lineage>
</organism>
<evidence type="ECO:0000313" key="4">
    <source>
        <dbReference type="EMBL" id="KAG7568139.1"/>
    </source>
</evidence>
<dbReference type="InterPro" id="IPR026960">
    <property type="entry name" value="RVT-Znf"/>
</dbReference>
<dbReference type="Proteomes" id="UP000694240">
    <property type="component" value="Chromosome 9"/>
</dbReference>
<feature type="transmembrane region" description="Helical" evidence="1">
    <location>
        <begin position="69"/>
        <end position="89"/>
    </location>
</feature>
<evidence type="ECO:0000256" key="1">
    <source>
        <dbReference type="SAM" id="Phobius"/>
    </source>
</evidence>
<gene>
    <name evidence="4" type="ORF">ISN45_Aa04g009780</name>
</gene>
<keyword evidence="1" id="KW-0812">Transmembrane</keyword>
<name>A0A8T2A6T6_9BRAS</name>
<proteinExistence type="predicted"/>
<accession>A0A8T2A6T6</accession>
<evidence type="ECO:0000256" key="2">
    <source>
        <dbReference type="SAM" id="SignalP"/>
    </source>
</evidence>
<dbReference type="PANTHER" id="PTHR33116:SF80">
    <property type="entry name" value="REVERSE TRANSCRIPTASE ZINC-BINDING DOMAIN-CONTAINING PROTEIN"/>
    <property type="match status" value="1"/>
</dbReference>
<dbReference type="AlphaFoldDB" id="A0A8T2A6T6"/>
<reference evidence="4 5" key="1">
    <citation type="submission" date="2020-12" db="EMBL/GenBank/DDBJ databases">
        <title>Concerted genomic and epigenomic changes stabilize Arabidopsis allopolyploids.</title>
        <authorList>
            <person name="Chen Z."/>
        </authorList>
    </citation>
    <scope>NUCLEOTIDE SEQUENCE [LARGE SCALE GENOMIC DNA]</scope>
    <source>
        <strain evidence="4">Allo738</strain>
        <tissue evidence="4">Leaf</tissue>
    </source>
</reference>
<sequence>MIYSTISFWAAIFILPNQCLLKLKQMCNAFLWKGTPNSARGAKISWEVIFTPKVSGGLRLKRLSSWNNVLALKLIWLLFTAAGSLWVSWVRLHLIGNRSFWTLNPASFGSWVWRKLCKLRPIARPFLVCEVGSGVTAKFWLDNWTGLGPLIDITGPLGPEVTGLPLESVVRDAVRGCVQNDNPWLVVGDFNVTLSSSEHSRSQDYLPDQGAMREFQDTVQSCGLEDLSFVGQIFTWTNSQDESPISARSWIEGCQKAIKQLKSSNGEVLTELSAIKAEAVSYYKEFLQTQPRDIEIPNVNSIANLVSFRCSVGNIATLLQPITTEEIHKTVFSMPLKKAPDPDDFTAEFYRAVWSIIGAYFVVAVQSFFLYGFMPKEVNGTVLSLVPKVTNPETMKDYRPIACCNLLYKVISKILARRSRSAIKLDISKAFDTVQWPFIIATLRAMHFPDQFIYWISQLSNRFIGVHPKCQAVNLSHLSFADYIMVFTDGSPQSLRGILAVFDEFARKSRLNINVMKSSLYAAGRGKLQLQREAERVGLAICELSICYLGLPLTTKALHEGLIGTPGDAVMRHLLSLKTLFGLAVPDSNAGRDMILWRHSIDEYKVSFSTTLTWDIIRTRRDTKEWSGAVWFSQDVPHLTFITWLAVLDRLSTGARSRQWGCLQNYLFCNEPDESRDHLFFACPYSFMVWLGTVGTLLRSDPTPDWNDTLCCVVHLHDRGSRGILLRLVFQVTIYYLWRERNERKHCKVFRTHDQLVHLIDKLIRSCRFAITRKRSFGI</sequence>